<comment type="caution">
    <text evidence="1">The sequence shown here is derived from an EMBL/GenBank/DDBJ whole genome shotgun (WGS) entry which is preliminary data.</text>
</comment>
<proteinExistence type="predicted"/>
<protein>
    <submittedName>
        <fullName evidence="1">Uncharacterized protein</fullName>
    </submittedName>
</protein>
<dbReference type="EMBL" id="PKMI01000034">
    <property type="protein sequence ID" value="RBA12909.1"/>
    <property type="molecule type" value="Genomic_DNA"/>
</dbReference>
<name>A0A365MWI1_GIBIN</name>
<gene>
    <name evidence="1" type="ORF">FPRO05_13963</name>
</gene>
<sequence>MSKEQLQEAMTLLSRLTVEQIQSVMQVNQETISLTMMLSKPSPPLSAKHVQTVNDRWQQEHRVHFHQLVARAFLGHGANREVDMALQFGTGAAVFEPFEPYGDGKKAWKGVLQMRKLNNRELGALERELLDKSSKYHEAVLKASQKIGIPKTTADMNADSFMRTTFVRNAVNAAGINMAATALFDIKTLFDGEFQNYILKLGISGAYGSAVSAYSSQIDHRFFGHGAVVGVIVGSLFNMASLASTGDWPRFGKNTGLSMVSSAGGWGGAELGAMAGTAVGGPIGGLLGSLVGGLGGGFAGRWSAGRWSGLGEITDAEVEKSYETIMENCAKIGVYPDPSLSKRDIVTGMLDQSTSSKAVLVRITGATAADLRNLKNSLSDWQQGSPEGFEVFLQGLRDAATSE</sequence>
<dbReference type="AlphaFoldDB" id="A0A365MWI1"/>
<organism evidence="1 2">
    <name type="scientific">Gibberella intermedia</name>
    <name type="common">Bulb rot disease fungus</name>
    <name type="synonym">Fusarium proliferatum</name>
    <dbReference type="NCBI Taxonomy" id="948311"/>
    <lineage>
        <taxon>Eukaryota</taxon>
        <taxon>Fungi</taxon>
        <taxon>Dikarya</taxon>
        <taxon>Ascomycota</taxon>
        <taxon>Pezizomycotina</taxon>
        <taxon>Sordariomycetes</taxon>
        <taxon>Hypocreomycetidae</taxon>
        <taxon>Hypocreales</taxon>
        <taxon>Nectriaceae</taxon>
        <taxon>Fusarium</taxon>
        <taxon>Fusarium fujikuroi species complex</taxon>
    </lineage>
</organism>
<evidence type="ECO:0000313" key="1">
    <source>
        <dbReference type="EMBL" id="RBA12909.1"/>
    </source>
</evidence>
<evidence type="ECO:0000313" key="2">
    <source>
        <dbReference type="Proteomes" id="UP000251714"/>
    </source>
</evidence>
<reference evidence="1 2" key="1">
    <citation type="submission" date="2017-12" db="EMBL/GenBank/DDBJ databases">
        <title>Genome sequence of the mycotoxigenic crop pathogen Fusarium proliferatum, strain ITEM 2341 from Date Palm.</title>
        <authorList>
            <person name="Almiman B.F."/>
            <person name="Shittu T.A."/>
            <person name="Muthumeenakshi S."/>
            <person name="Baroncelli R."/>
            <person name="Sreenivasaprasada S."/>
        </authorList>
    </citation>
    <scope>NUCLEOTIDE SEQUENCE [LARGE SCALE GENOMIC DNA]</scope>
    <source>
        <strain evidence="1 2">ITEM 2341</strain>
    </source>
</reference>
<accession>A0A365MWI1</accession>
<dbReference type="Proteomes" id="UP000251714">
    <property type="component" value="Unassembled WGS sequence"/>
</dbReference>